<dbReference type="PANTHER" id="PTHR33154:SF18">
    <property type="entry name" value="ARSENICAL RESISTANCE OPERON REPRESSOR"/>
    <property type="match status" value="1"/>
</dbReference>
<dbReference type="EMBL" id="FOGT01000033">
    <property type="protein sequence ID" value="SES43296.1"/>
    <property type="molecule type" value="Genomic_DNA"/>
</dbReference>
<dbReference type="Pfam" id="PF01022">
    <property type="entry name" value="HTH_5"/>
    <property type="match status" value="1"/>
</dbReference>
<dbReference type="CDD" id="cd00090">
    <property type="entry name" value="HTH_ARSR"/>
    <property type="match status" value="1"/>
</dbReference>
<evidence type="ECO:0000313" key="5">
    <source>
        <dbReference type="EMBL" id="SES43296.1"/>
    </source>
</evidence>
<organism evidence="5 6">
    <name type="scientific">Salipaludibacillus aurantiacus</name>
    <dbReference type="NCBI Taxonomy" id="1601833"/>
    <lineage>
        <taxon>Bacteria</taxon>
        <taxon>Bacillati</taxon>
        <taxon>Bacillota</taxon>
        <taxon>Bacilli</taxon>
        <taxon>Bacillales</taxon>
        <taxon>Bacillaceae</taxon>
    </lineage>
</organism>
<feature type="domain" description="HTH arsR-type" evidence="4">
    <location>
        <begin position="4"/>
        <end position="103"/>
    </location>
</feature>
<dbReference type="AlphaFoldDB" id="A0A1H9XAS3"/>
<keyword evidence="6" id="KW-1185">Reference proteome</keyword>
<dbReference type="GO" id="GO:0003677">
    <property type="term" value="F:DNA binding"/>
    <property type="evidence" value="ECO:0007669"/>
    <property type="project" value="UniProtKB-KW"/>
</dbReference>
<sequence length="119" mass="13913">MELTKSSSLEEYTRLFKMMNDENRLKILLYLYEDELCVCNLIDLLGMSQPAVSQHLKKLREASLIKIRSQGQWKFYSLNEDYPNLDMLKRILGDLPSKKHEVEDLNSNGKRVICTTISK</sequence>
<dbReference type="SMART" id="SM00418">
    <property type="entry name" value="HTH_ARSR"/>
    <property type="match status" value="1"/>
</dbReference>
<dbReference type="Gene3D" id="1.10.10.10">
    <property type="entry name" value="Winged helix-like DNA-binding domain superfamily/Winged helix DNA-binding domain"/>
    <property type="match status" value="1"/>
</dbReference>
<dbReference type="GO" id="GO:0003700">
    <property type="term" value="F:DNA-binding transcription factor activity"/>
    <property type="evidence" value="ECO:0007669"/>
    <property type="project" value="InterPro"/>
</dbReference>
<evidence type="ECO:0000256" key="1">
    <source>
        <dbReference type="ARBA" id="ARBA00023015"/>
    </source>
</evidence>
<accession>A0A1H9XAS3</accession>
<dbReference type="PANTHER" id="PTHR33154">
    <property type="entry name" value="TRANSCRIPTIONAL REGULATOR, ARSR FAMILY"/>
    <property type="match status" value="1"/>
</dbReference>
<keyword evidence="1" id="KW-0805">Transcription regulation</keyword>
<name>A0A1H9XAS3_9BACI</name>
<keyword evidence="2" id="KW-0238">DNA-binding</keyword>
<dbReference type="InterPro" id="IPR001845">
    <property type="entry name" value="HTH_ArsR_DNA-bd_dom"/>
</dbReference>
<dbReference type="STRING" id="1601833.SAMN05518684_13311"/>
<dbReference type="SUPFAM" id="SSF46785">
    <property type="entry name" value="Winged helix' DNA-binding domain"/>
    <property type="match status" value="1"/>
</dbReference>
<dbReference type="InterPro" id="IPR051081">
    <property type="entry name" value="HTH_MetalResp_TranReg"/>
</dbReference>
<evidence type="ECO:0000313" key="6">
    <source>
        <dbReference type="Proteomes" id="UP000198571"/>
    </source>
</evidence>
<protein>
    <submittedName>
        <fullName evidence="5">ArsR family transcriptional regulator</fullName>
    </submittedName>
</protein>
<keyword evidence="3" id="KW-0804">Transcription</keyword>
<evidence type="ECO:0000256" key="3">
    <source>
        <dbReference type="ARBA" id="ARBA00023163"/>
    </source>
</evidence>
<dbReference type="InterPro" id="IPR011991">
    <property type="entry name" value="ArsR-like_HTH"/>
</dbReference>
<dbReference type="InterPro" id="IPR036390">
    <property type="entry name" value="WH_DNA-bd_sf"/>
</dbReference>
<dbReference type="NCBIfam" id="NF033788">
    <property type="entry name" value="HTH_metalloreg"/>
    <property type="match status" value="1"/>
</dbReference>
<reference evidence="6" key="1">
    <citation type="submission" date="2016-10" db="EMBL/GenBank/DDBJ databases">
        <authorList>
            <person name="Varghese N."/>
            <person name="Submissions S."/>
        </authorList>
    </citation>
    <scope>NUCLEOTIDE SEQUENCE [LARGE SCALE GENOMIC DNA]</scope>
    <source>
        <strain evidence="6">S9</strain>
    </source>
</reference>
<proteinExistence type="predicted"/>
<dbReference type="PROSITE" id="PS50987">
    <property type="entry name" value="HTH_ARSR_2"/>
    <property type="match status" value="1"/>
</dbReference>
<evidence type="ECO:0000259" key="4">
    <source>
        <dbReference type="PROSITE" id="PS50987"/>
    </source>
</evidence>
<dbReference type="InterPro" id="IPR036388">
    <property type="entry name" value="WH-like_DNA-bd_sf"/>
</dbReference>
<evidence type="ECO:0000256" key="2">
    <source>
        <dbReference type="ARBA" id="ARBA00023125"/>
    </source>
</evidence>
<dbReference type="PRINTS" id="PR00778">
    <property type="entry name" value="HTHARSR"/>
</dbReference>
<gene>
    <name evidence="5" type="ORF">SAMN05518684_13311</name>
</gene>
<dbReference type="Proteomes" id="UP000198571">
    <property type="component" value="Unassembled WGS sequence"/>
</dbReference>